<evidence type="ECO:0000256" key="1">
    <source>
        <dbReference type="ARBA" id="ARBA00022857"/>
    </source>
</evidence>
<dbReference type="SUPFAM" id="SSF51735">
    <property type="entry name" value="NAD(P)-binding Rossmann-fold domains"/>
    <property type="match status" value="1"/>
</dbReference>
<gene>
    <name evidence="3" type="ORF">A5636_01245</name>
</gene>
<dbReference type="InterPro" id="IPR020843">
    <property type="entry name" value="ER"/>
</dbReference>
<dbReference type="Gene3D" id="3.90.180.10">
    <property type="entry name" value="Medium-chain alcohol dehydrogenases, catalytic domain"/>
    <property type="match status" value="1"/>
</dbReference>
<dbReference type="EMBL" id="LZLQ01000111">
    <property type="protein sequence ID" value="OBK13702.1"/>
    <property type="molecule type" value="Genomic_DNA"/>
</dbReference>
<evidence type="ECO:0000259" key="2">
    <source>
        <dbReference type="SMART" id="SM00829"/>
    </source>
</evidence>
<organism evidence="3 4">
    <name type="scientific">Mycobacterium asiaticum</name>
    <dbReference type="NCBI Taxonomy" id="1790"/>
    <lineage>
        <taxon>Bacteria</taxon>
        <taxon>Bacillati</taxon>
        <taxon>Actinomycetota</taxon>
        <taxon>Actinomycetes</taxon>
        <taxon>Mycobacteriales</taxon>
        <taxon>Mycobacteriaceae</taxon>
        <taxon>Mycobacterium</taxon>
    </lineage>
</organism>
<dbReference type="GO" id="GO:0016491">
    <property type="term" value="F:oxidoreductase activity"/>
    <property type="evidence" value="ECO:0007669"/>
    <property type="project" value="InterPro"/>
</dbReference>
<evidence type="ECO:0000313" key="4">
    <source>
        <dbReference type="Proteomes" id="UP000093629"/>
    </source>
</evidence>
<dbReference type="InterPro" id="IPR013154">
    <property type="entry name" value="ADH-like_N"/>
</dbReference>
<accession>A0A1A3MZY9</accession>
<dbReference type="InterPro" id="IPR051603">
    <property type="entry name" value="Zinc-ADH_QOR/CCCR"/>
</dbReference>
<dbReference type="Pfam" id="PF13602">
    <property type="entry name" value="ADH_zinc_N_2"/>
    <property type="match status" value="1"/>
</dbReference>
<dbReference type="InterPro" id="IPR011032">
    <property type="entry name" value="GroES-like_sf"/>
</dbReference>
<feature type="domain" description="Enoyl reductase (ER)" evidence="2">
    <location>
        <begin position="13"/>
        <end position="307"/>
    </location>
</feature>
<evidence type="ECO:0000313" key="3">
    <source>
        <dbReference type="EMBL" id="OBK13702.1"/>
    </source>
</evidence>
<dbReference type="SUPFAM" id="SSF50129">
    <property type="entry name" value="GroES-like"/>
    <property type="match status" value="1"/>
</dbReference>
<protein>
    <submittedName>
        <fullName evidence="3">Oxidoreductase</fullName>
    </submittedName>
</protein>
<dbReference type="Proteomes" id="UP000093629">
    <property type="component" value="Unassembled WGS sequence"/>
</dbReference>
<keyword evidence="1" id="KW-0521">NADP</keyword>
<keyword evidence="4" id="KW-1185">Reference proteome</keyword>
<dbReference type="OrthoDB" id="9801186at2"/>
<dbReference type="CDD" id="cd05289">
    <property type="entry name" value="MDR_like_2"/>
    <property type="match status" value="1"/>
</dbReference>
<dbReference type="SMART" id="SM00829">
    <property type="entry name" value="PKS_ER"/>
    <property type="match status" value="1"/>
</dbReference>
<reference evidence="3 4" key="1">
    <citation type="submission" date="2016-06" db="EMBL/GenBank/DDBJ databases">
        <authorList>
            <person name="Kjaerup R.B."/>
            <person name="Dalgaard T.S."/>
            <person name="Juul-Madsen H.R."/>
        </authorList>
    </citation>
    <scope>NUCLEOTIDE SEQUENCE [LARGE SCALE GENOMIC DNA]</scope>
    <source>
        <strain evidence="3 4">1245139.5</strain>
    </source>
</reference>
<dbReference type="Gene3D" id="3.40.50.720">
    <property type="entry name" value="NAD(P)-binding Rossmann-like Domain"/>
    <property type="match status" value="1"/>
</dbReference>
<sequence length="326" mass="33335">MTMLVAGVRTLGGKVEILELDDPRPLAADEVLIDIRSAGVGNWDNIVRYGGWDVGTRPPLALGVEAAGVIAAVGAQPSGFKVGDEVLCHPVPLRDQGTWAPTVIAPVASLAHKPPELSWETAAIFPVPALTAEQVVAEALALSGGETLLVHGAGGITGGLIVQLAALRGVDVLATAGPRSADRVRGHGAREVIDYRDPLWPQRARALANDSVDAVANAALGGAAAAMTALSDGGRLATITPDPPASTRGITVTAVYVRSDGAQLDRLTALLASHRLSMPTPRACGLDQAAAALAHVVAGHEASGVVIAKDISGTQSNKPHTTKESR</sequence>
<proteinExistence type="predicted"/>
<dbReference type="InterPro" id="IPR036291">
    <property type="entry name" value="NAD(P)-bd_dom_sf"/>
</dbReference>
<dbReference type="Pfam" id="PF08240">
    <property type="entry name" value="ADH_N"/>
    <property type="match status" value="1"/>
</dbReference>
<dbReference type="PANTHER" id="PTHR44154">
    <property type="entry name" value="QUINONE OXIDOREDUCTASE"/>
    <property type="match status" value="1"/>
</dbReference>
<dbReference type="AlphaFoldDB" id="A0A1A3MZY9"/>
<comment type="caution">
    <text evidence="3">The sequence shown here is derived from an EMBL/GenBank/DDBJ whole genome shotgun (WGS) entry which is preliminary data.</text>
</comment>
<name>A0A1A3MZY9_MYCAS</name>
<dbReference type="PANTHER" id="PTHR44154:SF1">
    <property type="entry name" value="QUINONE OXIDOREDUCTASE"/>
    <property type="match status" value="1"/>
</dbReference>